<dbReference type="AlphaFoldDB" id="A0A246WS42"/>
<reference evidence="1 2" key="1">
    <citation type="submission" date="2017-06" db="EMBL/GenBank/DDBJ databases">
        <title>Herbaspirillum phytohormonus sp. nov., isolated from the root nodule of Robinia pseudoacacia in lead-zinc mine.</title>
        <authorList>
            <person name="Fan M."/>
            <person name="Lin Y."/>
        </authorList>
    </citation>
    <scope>NUCLEOTIDE SEQUENCE [LARGE SCALE GENOMIC DNA]</scope>
    <source>
        <strain evidence="1 2">HZ10</strain>
    </source>
</reference>
<sequence length="133" mass="15280">MDTGHAQSLDWLQRQCDLLHQKKNEVWKELTGAMQAAMSTEPAERLFAQLLEAEIEFCRVTGLKSHLHGEDKSLRFDDARISGLFERVHTEESALVDHFERWKEKKAPPLAIVDFVPWQEAMAAYFRASPGEV</sequence>
<protein>
    <submittedName>
        <fullName evidence="1">Uncharacterized protein</fullName>
    </submittedName>
</protein>
<accession>A0A246WS42</accession>
<proteinExistence type="predicted"/>
<name>A0A246WS42_9BURK</name>
<comment type="caution">
    <text evidence="1">The sequence shown here is derived from an EMBL/GenBank/DDBJ whole genome shotgun (WGS) entry which is preliminary data.</text>
</comment>
<organism evidence="1 2">
    <name type="scientific">Herbaspirillum robiniae</name>
    <dbReference type="NCBI Taxonomy" id="2014887"/>
    <lineage>
        <taxon>Bacteria</taxon>
        <taxon>Pseudomonadati</taxon>
        <taxon>Pseudomonadota</taxon>
        <taxon>Betaproteobacteria</taxon>
        <taxon>Burkholderiales</taxon>
        <taxon>Oxalobacteraceae</taxon>
        <taxon>Herbaspirillum</taxon>
    </lineage>
</organism>
<dbReference type="Proteomes" id="UP000197596">
    <property type="component" value="Unassembled WGS sequence"/>
</dbReference>
<evidence type="ECO:0000313" key="1">
    <source>
        <dbReference type="EMBL" id="OWY29227.1"/>
    </source>
</evidence>
<evidence type="ECO:0000313" key="2">
    <source>
        <dbReference type="Proteomes" id="UP000197596"/>
    </source>
</evidence>
<gene>
    <name evidence="1" type="ORF">CEJ42_10240</name>
</gene>
<dbReference type="EMBL" id="NJGU01000005">
    <property type="protein sequence ID" value="OWY29227.1"/>
    <property type="molecule type" value="Genomic_DNA"/>
</dbReference>